<protein>
    <recommendedName>
        <fullName evidence="2">Cytochrome c-552/4 domain-containing protein</fullName>
    </recommendedName>
</protein>
<dbReference type="PANTHER" id="PTHR35038">
    <property type="entry name" value="DISSIMILATORY SULFITE REDUCTASE SIRA"/>
    <property type="match status" value="1"/>
</dbReference>
<reference evidence="3" key="1">
    <citation type="submission" date="2021-05" db="EMBL/GenBank/DDBJ databases">
        <title>Complete genome sequence of the cellulolytic planctomycete Telmatocola sphagniphila SP2T and characterization of the first cellulase from planctomycetes.</title>
        <authorList>
            <person name="Rakitin A.L."/>
            <person name="Beletsky A.V."/>
            <person name="Naumoff D.G."/>
            <person name="Kulichevskaya I.S."/>
            <person name="Mardanov A.V."/>
            <person name="Ravin N.V."/>
            <person name="Dedysh S.N."/>
        </authorList>
    </citation>
    <scope>NUCLEOTIDE SEQUENCE</scope>
    <source>
        <strain evidence="3">SP2T</strain>
    </source>
</reference>
<organism evidence="3 4">
    <name type="scientific">Telmatocola sphagniphila</name>
    <dbReference type="NCBI Taxonomy" id="1123043"/>
    <lineage>
        <taxon>Bacteria</taxon>
        <taxon>Pseudomonadati</taxon>
        <taxon>Planctomycetota</taxon>
        <taxon>Planctomycetia</taxon>
        <taxon>Gemmatales</taxon>
        <taxon>Gemmataceae</taxon>
    </lineage>
</organism>
<sequence>MVRKLSSLGIPLLLLVLGAVLSFRSDEVDGGEPPSASSANSHFSILGSSSCASSGCHGGGKPRNLGSEWNTWIDSDPHAKAYRILFNETSVRMARNLNLRDSQNRIVPAHENMTCLKCHSPQATESSAHADGVGCESCHGPAGKYGTVHYLDFWKNLTVEEKAKQYGLLATKNIDFRIQQCATCHVGNAEQDVDHNLIAAGHPRLLFEYSSFQHSPNYTPHWKEKTSNFEIRSWILGQIAIAKATLELTEARALKKTNWPEFGEFNCQSCHHKIDDANFASISKSTGMSPWNDWAFAMLPVIGTALSTKSEQLPELKSLEQLRKTMNEKPTDTQTILALTPQALQELECWSRILTAANSVRLENLPALKSAIAADILNADSRTLRSPDWESRMQHFLALAQLQYASGQKLSPELNAVFEKIRNQLKYQTGTNAPRSVPVEEQTQAWNALQNTLTPKP</sequence>
<dbReference type="AlphaFoldDB" id="A0A8E6B434"/>
<dbReference type="SUPFAM" id="SSF48695">
    <property type="entry name" value="Multiheme cytochromes"/>
    <property type="match status" value="1"/>
</dbReference>
<evidence type="ECO:0000313" key="4">
    <source>
        <dbReference type="Proteomes" id="UP000676194"/>
    </source>
</evidence>
<gene>
    <name evidence="3" type="ORF">KIH39_22430</name>
</gene>
<dbReference type="InterPro" id="IPR023155">
    <property type="entry name" value="Cyt_c-552/4"/>
</dbReference>
<accession>A0A8E6B434</accession>
<name>A0A8E6B434_9BACT</name>
<proteinExistence type="predicted"/>
<dbReference type="EMBL" id="CP074694">
    <property type="protein sequence ID" value="QVL31573.1"/>
    <property type="molecule type" value="Genomic_DNA"/>
</dbReference>
<dbReference type="KEGG" id="tsph:KIH39_22430"/>
<keyword evidence="4" id="KW-1185">Reference proteome</keyword>
<evidence type="ECO:0000256" key="1">
    <source>
        <dbReference type="ARBA" id="ARBA00022729"/>
    </source>
</evidence>
<dbReference type="Gene3D" id="1.10.1130.10">
    <property type="entry name" value="Flavocytochrome C3, Chain A"/>
    <property type="match status" value="1"/>
</dbReference>
<evidence type="ECO:0000259" key="2">
    <source>
        <dbReference type="Pfam" id="PF13435"/>
    </source>
</evidence>
<dbReference type="InterPro" id="IPR036280">
    <property type="entry name" value="Multihaem_cyt_sf"/>
</dbReference>
<evidence type="ECO:0000313" key="3">
    <source>
        <dbReference type="EMBL" id="QVL31573.1"/>
    </source>
</evidence>
<feature type="domain" description="Cytochrome c-552/4" evidence="2">
    <location>
        <begin position="56"/>
        <end position="140"/>
    </location>
</feature>
<dbReference type="Pfam" id="PF13435">
    <property type="entry name" value="Cytochrome_C554"/>
    <property type="match status" value="1"/>
</dbReference>
<keyword evidence="1" id="KW-0732">Signal</keyword>
<dbReference type="RefSeq" id="WP_213495597.1">
    <property type="nucleotide sequence ID" value="NZ_CP074694.1"/>
</dbReference>
<dbReference type="Proteomes" id="UP000676194">
    <property type="component" value="Chromosome"/>
</dbReference>
<dbReference type="InterPro" id="IPR051829">
    <property type="entry name" value="Multiheme_Cytochr_ET"/>
</dbReference>